<keyword evidence="2" id="KW-1185">Reference proteome</keyword>
<sequence length="165" mass="18792">MNEFSFVIHEDRFAIYDDGTRLPSKIILGTSTIHRLCEFLPLSKPGIHISTTKTISIHPAPRVIQCKYLCLLGLFVVTQDMKVSSAQSSHHYSTLHPPPATVAIIFYKVPSRMMIEGDDDHHTHNRHQESCPSHPHHNHLAFLSKADATRLWFRKRDGVFSGQGW</sequence>
<evidence type="ECO:0000313" key="2">
    <source>
        <dbReference type="Proteomes" id="UP000499080"/>
    </source>
</evidence>
<evidence type="ECO:0000313" key="1">
    <source>
        <dbReference type="EMBL" id="GBL91507.1"/>
    </source>
</evidence>
<dbReference type="Proteomes" id="UP000499080">
    <property type="component" value="Unassembled WGS sequence"/>
</dbReference>
<name>A0A4Y2BIF8_ARAVE</name>
<dbReference type="EMBL" id="BGPR01000079">
    <property type="protein sequence ID" value="GBL91507.1"/>
    <property type="molecule type" value="Genomic_DNA"/>
</dbReference>
<dbReference type="AlphaFoldDB" id="A0A4Y2BIF8"/>
<gene>
    <name evidence="1" type="ORF">AVEN_136973_1</name>
</gene>
<protein>
    <submittedName>
        <fullName evidence="1">Uncharacterized protein</fullName>
    </submittedName>
</protein>
<comment type="caution">
    <text evidence="1">The sequence shown here is derived from an EMBL/GenBank/DDBJ whole genome shotgun (WGS) entry which is preliminary data.</text>
</comment>
<proteinExistence type="predicted"/>
<accession>A0A4Y2BIF8</accession>
<reference evidence="1 2" key="1">
    <citation type="journal article" date="2019" name="Sci. Rep.">
        <title>Orb-weaving spider Araneus ventricosus genome elucidates the spidroin gene catalogue.</title>
        <authorList>
            <person name="Kono N."/>
            <person name="Nakamura H."/>
            <person name="Ohtoshi R."/>
            <person name="Moran D.A.P."/>
            <person name="Shinohara A."/>
            <person name="Yoshida Y."/>
            <person name="Fujiwara M."/>
            <person name="Mori M."/>
            <person name="Tomita M."/>
            <person name="Arakawa K."/>
        </authorList>
    </citation>
    <scope>NUCLEOTIDE SEQUENCE [LARGE SCALE GENOMIC DNA]</scope>
</reference>
<organism evidence="1 2">
    <name type="scientific">Araneus ventricosus</name>
    <name type="common">Orbweaver spider</name>
    <name type="synonym">Epeira ventricosa</name>
    <dbReference type="NCBI Taxonomy" id="182803"/>
    <lineage>
        <taxon>Eukaryota</taxon>
        <taxon>Metazoa</taxon>
        <taxon>Ecdysozoa</taxon>
        <taxon>Arthropoda</taxon>
        <taxon>Chelicerata</taxon>
        <taxon>Arachnida</taxon>
        <taxon>Araneae</taxon>
        <taxon>Araneomorphae</taxon>
        <taxon>Entelegynae</taxon>
        <taxon>Araneoidea</taxon>
        <taxon>Araneidae</taxon>
        <taxon>Araneus</taxon>
    </lineage>
</organism>